<dbReference type="Gene3D" id="3.30.830.10">
    <property type="entry name" value="Metalloenzyme, LuxS/M16 peptidase-like"/>
    <property type="match status" value="4"/>
</dbReference>
<feature type="domain" description="Peptidase M16 middle/third" evidence="12">
    <location>
        <begin position="460"/>
        <end position="702"/>
    </location>
</feature>
<name>A0A7M7JGV8_VARDE</name>
<evidence type="ECO:0000313" key="14">
    <source>
        <dbReference type="EnsemblMetazoa" id="XP_022651613"/>
    </source>
</evidence>
<dbReference type="InterPro" id="IPR054734">
    <property type="entry name" value="PqqF-like_C_4"/>
</dbReference>
<keyword evidence="6" id="KW-0862">Zinc</keyword>
<evidence type="ECO:0000256" key="9">
    <source>
        <dbReference type="SAM" id="Phobius"/>
    </source>
</evidence>
<evidence type="ECO:0000256" key="5">
    <source>
        <dbReference type="ARBA" id="ARBA00022801"/>
    </source>
</evidence>
<evidence type="ECO:0000313" key="15">
    <source>
        <dbReference type="Proteomes" id="UP000594260"/>
    </source>
</evidence>
<proteinExistence type="inferred from homology"/>
<comment type="cofactor">
    <cofactor evidence="1">
        <name>Zn(2+)</name>
        <dbReference type="ChEBI" id="CHEBI:29105"/>
    </cofactor>
</comment>
<evidence type="ECO:0000256" key="8">
    <source>
        <dbReference type="SAM" id="MobiDB-lite"/>
    </source>
</evidence>
<dbReference type="GO" id="GO:0006508">
    <property type="term" value="P:proteolysis"/>
    <property type="evidence" value="ECO:0007669"/>
    <property type="project" value="UniProtKB-KW"/>
</dbReference>
<evidence type="ECO:0000256" key="1">
    <source>
        <dbReference type="ARBA" id="ARBA00001947"/>
    </source>
</evidence>
<evidence type="ECO:0000256" key="3">
    <source>
        <dbReference type="ARBA" id="ARBA00022670"/>
    </source>
</evidence>
<dbReference type="Pfam" id="PF00675">
    <property type="entry name" value="Peptidase_M16"/>
    <property type="match status" value="1"/>
</dbReference>
<dbReference type="RefSeq" id="XP_022651615.1">
    <property type="nucleotide sequence ID" value="XM_022795880.1"/>
</dbReference>
<evidence type="ECO:0008006" key="16">
    <source>
        <dbReference type="Google" id="ProtNLM"/>
    </source>
</evidence>
<comment type="similarity">
    <text evidence="2">Belongs to the peptidase M16 family.</text>
</comment>
<reference evidence="14" key="1">
    <citation type="submission" date="2021-01" db="UniProtKB">
        <authorList>
            <consortium name="EnsemblMetazoa"/>
        </authorList>
    </citation>
    <scope>IDENTIFICATION</scope>
</reference>
<organism evidence="14 15">
    <name type="scientific">Varroa destructor</name>
    <name type="common">Honeybee mite</name>
    <dbReference type="NCBI Taxonomy" id="109461"/>
    <lineage>
        <taxon>Eukaryota</taxon>
        <taxon>Metazoa</taxon>
        <taxon>Ecdysozoa</taxon>
        <taxon>Arthropoda</taxon>
        <taxon>Chelicerata</taxon>
        <taxon>Arachnida</taxon>
        <taxon>Acari</taxon>
        <taxon>Parasitiformes</taxon>
        <taxon>Mesostigmata</taxon>
        <taxon>Gamasina</taxon>
        <taxon>Dermanyssoidea</taxon>
        <taxon>Varroidae</taxon>
        <taxon>Varroa</taxon>
    </lineage>
</organism>
<dbReference type="GO" id="GO:0046872">
    <property type="term" value="F:metal ion binding"/>
    <property type="evidence" value="ECO:0007669"/>
    <property type="project" value="UniProtKB-KW"/>
</dbReference>
<evidence type="ECO:0000259" key="10">
    <source>
        <dbReference type="Pfam" id="PF00675"/>
    </source>
</evidence>
<evidence type="ECO:0000259" key="13">
    <source>
        <dbReference type="Pfam" id="PF22456"/>
    </source>
</evidence>
<dbReference type="RefSeq" id="XP_022651613.1">
    <property type="nucleotide sequence ID" value="XM_022795878.1"/>
</dbReference>
<dbReference type="InterPro" id="IPR011765">
    <property type="entry name" value="Pept_M16_N"/>
</dbReference>
<keyword evidence="9" id="KW-1133">Transmembrane helix</keyword>
<feature type="region of interest" description="Disordered" evidence="8">
    <location>
        <begin position="1"/>
        <end position="21"/>
    </location>
</feature>
<protein>
    <recommendedName>
        <fullName evidence="16">Insulin-degrading enzyme</fullName>
    </recommendedName>
</protein>
<dbReference type="KEGG" id="vde:111246384"/>
<dbReference type="Pfam" id="PF16187">
    <property type="entry name" value="Peptidase_M16_M"/>
    <property type="match status" value="1"/>
</dbReference>
<dbReference type="Pfam" id="PF05193">
    <property type="entry name" value="Peptidase_M16_C"/>
    <property type="match status" value="1"/>
</dbReference>
<sequence length="1015" mass="116010">MDENNTNNNKRTGTSGRSTVAGQLPECEAASRLAHKAMTATGGRTLRPFHWLALAAACALLPIIVYAALTVLQSNDVVLTIPITRKSIADRSDYMGLHLRNGMRVLLASKPDSPTGVAMVCVLVGSMSDPEEIQGLAHFTEHMLFMGSKKYPMEGALKTFVYAHGGSYNGFTKDDTTCYYFTVEADYLEGAMDILSNMFKSPLIHQSSSNREVHAVDTEYRRELKSDHWRNLQLDKVTSDQSHDYHKFSVGNQQTLHKGATRMNSTLAHEARKFFDKYYSAGIMHIGIQGKESLSQLKKMAVSKFIDIPDKGVPPAAWHQHPFKHSNRMIIKRVSDTPEAHSLSLSFALHDVSKQLYPLKSLLEHKDKGGLHRLLIKEGWMRSSGSWTKCIRGFCVFYTWFDLTDKGFNHWEDVVSHFFSYIDFISSNPLPDYYLPELEQILRIDYRFTSSFSLITQVQLIEKYNLSDIASAPYLLIDYEPEWMGVILKKLTPDNLRILLTSSRFNGTTDRVEPLYNTAFSISAIPSENISYWKRAKDGHADFHYPEQNRWIPSNFSIHNQDVNWHSTPTLLVDEDHFRLWYYQDTTFNSPRSKAEVYLRTNAIREDKIRTGVALIEDCFKRSIEEAAYGPAVGGLAAYFQSDIGGFRVTVQGYNERLPELAHLVLNNFMSFNLTEECFALSKKSWLKNLKVSERTSSSVHSFIRGRLIYQGLSRRWRERETAMIHCTLEDAKNLLKKIQQNLAAEVYVYGNIVSADAYRVLNSTKELVIESQTRLDDIKTLGEHSLERGVLYRFQEHFEEQTLNSVYIYYEMGRRERTRDLVLTELFVHAIAAETSNVLRTAQQLGYSVGVQHERRSKTHGVTVFVESAYNTSLIETRIRDFMTTHVSTFLKNMTEETFRQHLTALITKKRTKPKSVYESGDRYTNEIFEGSLLFNRTEMEAIAASVLTKTDLITMHRRYIASPNRAKMLITLVGSGPEHESDGTVEAVHSSSGERITYASIDEYKKRLSLIEF</sequence>
<dbReference type="InterPro" id="IPR011249">
    <property type="entry name" value="Metalloenz_LuxS/M16"/>
</dbReference>
<feature type="domain" description="Coenzyme PQQ synthesis protein F-like C-terminal lobe" evidence="13">
    <location>
        <begin position="829"/>
        <end position="925"/>
    </location>
</feature>
<dbReference type="OMA" id="LQSDCWR"/>
<keyword evidence="15" id="KW-1185">Reference proteome</keyword>
<feature type="domain" description="Peptidase M16 N-terminal" evidence="10">
    <location>
        <begin position="104"/>
        <end position="236"/>
    </location>
</feature>
<dbReference type="EnsemblMetazoa" id="XM_022795878">
    <property type="protein sequence ID" value="XP_022651613"/>
    <property type="gene ID" value="LOC111246384"/>
</dbReference>
<evidence type="ECO:0000259" key="11">
    <source>
        <dbReference type="Pfam" id="PF05193"/>
    </source>
</evidence>
<keyword evidence="9" id="KW-0812">Transmembrane</keyword>
<dbReference type="GO" id="GO:0004222">
    <property type="term" value="F:metalloendopeptidase activity"/>
    <property type="evidence" value="ECO:0007669"/>
    <property type="project" value="UniProtKB-ARBA"/>
</dbReference>
<dbReference type="InterPro" id="IPR050626">
    <property type="entry name" value="Peptidase_M16"/>
</dbReference>
<dbReference type="RefSeq" id="XP_022651611.1">
    <property type="nucleotide sequence ID" value="XM_022795876.1"/>
</dbReference>
<dbReference type="GeneID" id="111246384"/>
<dbReference type="InterPro" id="IPR007863">
    <property type="entry name" value="Peptidase_M16_C"/>
</dbReference>
<evidence type="ECO:0000259" key="12">
    <source>
        <dbReference type="Pfam" id="PF16187"/>
    </source>
</evidence>
<dbReference type="EnsemblMetazoa" id="XM_022795876">
    <property type="protein sequence ID" value="XP_022651611"/>
    <property type="gene ID" value="LOC111246384"/>
</dbReference>
<keyword evidence="5" id="KW-0378">Hydrolase</keyword>
<dbReference type="EnsemblMetazoa" id="XM_022795880">
    <property type="protein sequence ID" value="XP_022651615"/>
    <property type="gene ID" value="LOC111246384"/>
</dbReference>
<evidence type="ECO:0000256" key="7">
    <source>
        <dbReference type="ARBA" id="ARBA00023049"/>
    </source>
</evidence>
<dbReference type="PANTHER" id="PTHR43690">
    <property type="entry name" value="NARDILYSIN"/>
    <property type="match status" value="1"/>
</dbReference>
<dbReference type="OrthoDB" id="4953at2759"/>
<keyword evidence="7" id="KW-0482">Metalloprotease</keyword>
<evidence type="ECO:0000256" key="2">
    <source>
        <dbReference type="ARBA" id="ARBA00007261"/>
    </source>
</evidence>
<dbReference type="AlphaFoldDB" id="A0A7M7JGV8"/>
<dbReference type="EnsemblMetazoa" id="XM_022795879">
    <property type="protein sequence ID" value="XP_022651614"/>
    <property type="gene ID" value="LOC111246384"/>
</dbReference>
<keyword evidence="4" id="KW-0479">Metal-binding</keyword>
<evidence type="ECO:0000256" key="6">
    <source>
        <dbReference type="ARBA" id="ARBA00022833"/>
    </source>
</evidence>
<feature type="transmembrane region" description="Helical" evidence="9">
    <location>
        <begin position="51"/>
        <end position="72"/>
    </location>
</feature>
<dbReference type="InParanoid" id="A0A7M7JGV8"/>
<dbReference type="RefSeq" id="XP_022651614.1">
    <property type="nucleotide sequence ID" value="XM_022795879.1"/>
</dbReference>
<keyword evidence="9" id="KW-0472">Membrane</keyword>
<feature type="domain" description="Peptidase M16 C-terminal" evidence="11">
    <location>
        <begin position="270"/>
        <end position="435"/>
    </location>
</feature>
<dbReference type="Proteomes" id="UP000594260">
    <property type="component" value="Unplaced"/>
</dbReference>
<dbReference type="Pfam" id="PF22456">
    <property type="entry name" value="PqqF-like_C_4"/>
    <property type="match status" value="1"/>
</dbReference>
<dbReference type="SUPFAM" id="SSF63411">
    <property type="entry name" value="LuxS/MPP-like metallohydrolase"/>
    <property type="match status" value="4"/>
</dbReference>
<keyword evidence="3" id="KW-0645">Protease</keyword>
<accession>A0A7M7JGV8</accession>
<dbReference type="PANTHER" id="PTHR43690:SF18">
    <property type="entry name" value="INSULIN-DEGRADING ENZYME-RELATED"/>
    <property type="match status" value="1"/>
</dbReference>
<dbReference type="FunFam" id="3.30.830.10:FF:000012">
    <property type="entry name" value="Protease 3"/>
    <property type="match status" value="1"/>
</dbReference>
<evidence type="ECO:0000256" key="4">
    <source>
        <dbReference type="ARBA" id="ARBA00022723"/>
    </source>
</evidence>
<dbReference type="InterPro" id="IPR032632">
    <property type="entry name" value="Peptidase_M16_M"/>
</dbReference>